<dbReference type="PANTHER" id="PTHR47934:SF26">
    <property type="entry name" value="SMALL RIBOSOMAL SUBUNIT PROTEIN MS78 (RPPR3A)"/>
    <property type="match status" value="1"/>
</dbReference>
<protein>
    <recommendedName>
        <fullName evidence="6">Pentacotripeptide-repeat region of PRORP domain-containing protein</fullName>
    </recommendedName>
</protein>
<evidence type="ECO:0000313" key="4">
    <source>
        <dbReference type="EMBL" id="KDO75635.1"/>
    </source>
</evidence>
<organism evidence="4 5">
    <name type="scientific">Citrus sinensis</name>
    <name type="common">Sweet orange</name>
    <name type="synonym">Citrus aurantium var. sinensis</name>
    <dbReference type="NCBI Taxonomy" id="2711"/>
    <lineage>
        <taxon>Eukaryota</taxon>
        <taxon>Viridiplantae</taxon>
        <taxon>Streptophyta</taxon>
        <taxon>Embryophyta</taxon>
        <taxon>Tracheophyta</taxon>
        <taxon>Spermatophyta</taxon>
        <taxon>Magnoliopsida</taxon>
        <taxon>eudicotyledons</taxon>
        <taxon>Gunneridae</taxon>
        <taxon>Pentapetalae</taxon>
        <taxon>rosids</taxon>
        <taxon>malvids</taxon>
        <taxon>Sapindales</taxon>
        <taxon>Rutaceae</taxon>
        <taxon>Aurantioideae</taxon>
        <taxon>Citrus</taxon>
    </lineage>
</organism>
<dbReference type="PROSITE" id="PS51375">
    <property type="entry name" value="PPR"/>
    <property type="match status" value="3"/>
</dbReference>
<dbReference type="STRING" id="2711.A0A067GAJ1"/>
<evidence type="ECO:0000256" key="2">
    <source>
        <dbReference type="ARBA" id="ARBA00022737"/>
    </source>
</evidence>
<dbReference type="EMBL" id="KK784882">
    <property type="protein sequence ID" value="KDO75635.1"/>
    <property type="molecule type" value="Genomic_DNA"/>
</dbReference>
<dbReference type="Gene3D" id="1.25.40.10">
    <property type="entry name" value="Tetratricopeptide repeat domain"/>
    <property type="match status" value="2"/>
</dbReference>
<dbReference type="InterPro" id="IPR002885">
    <property type="entry name" value="PPR_rpt"/>
</dbReference>
<dbReference type="InterPro" id="IPR011990">
    <property type="entry name" value="TPR-like_helical_dom_sf"/>
</dbReference>
<dbReference type="AlphaFoldDB" id="A0A067GAJ1"/>
<feature type="repeat" description="PPR" evidence="3">
    <location>
        <begin position="197"/>
        <end position="231"/>
    </location>
</feature>
<dbReference type="PaxDb" id="2711-XP_006467942.1"/>
<dbReference type="PANTHER" id="PTHR47934">
    <property type="entry name" value="PENTATRICOPEPTIDE REPEAT-CONTAINING PROTEIN PET309, MITOCHONDRIAL"/>
    <property type="match status" value="1"/>
</dbReference>
<evidence type="ECO:0000256" key="1">
    <source>
        <dbReference type="ARBA" id="ARBA00007626"/>
    </source>
</evidence>
<sequence length="377" mass="42988">MSFPSRLLSCSFSTTATATGPKFIGSVIRGIYKENNLKRLVDKFKKSSDLGRFRTNTGIYTGTVQRLANAKRFRWIEEILEHQKQYKDISKEGFTARLIALYGKAAMFENARKVFDEMPGRNCEQTVLSFNALLGACVNSKKFDEVDGLFKDLPHKLGIEPDLVSYNTIIKAFVDKGSLDSANTLLYEMEKKGIRLDLITFNTLLLGFYSNGRFADAEKIWETMVNMNVRPNVRSYNARLDGLAIEKQTKKALELVGEMRSKEINPDVFTFYALIKGFVNEGNLEEAKRWYNKSGCGMNKAIFKLLVPFVCEKGDLDFAFNLCKRTFSERCLVDQAPLQLVVDRLAKELRVEEAKELVELGKTNSYCRYNLKFPSEE</sequence>
<dbReference type="Proteomes" id="UP000027120">
    <property type="component" value="Unassembled WGS sequence"/>
</dbReference>
<name>A0A067GAJ1_CITSI</name>
<keyword evidence="5" id="KW-1185">Reference proteome</keyword>
<evidence type="ECO:0008006" key="6">
    <source>
        <dbReference type="Google" id="ProtNLM"/>
    </source>
</evidence>
<dbReference type="Pfam" id="PF13812">
    <property type="entry name" value="PPR_3"/>
    <property type="match status" value="1"/>
</dbReference>
<dbReference type="eggNOG" id="KOG4197">
    <property type="taxonomic scope" value="Eukaryota"/>
</dbReference>
<reference evidence="4 5" key="1">
    <citation type="submission" date="2014-04" db="EMBL/GenBank/DDBJ databases">
        <authorList>
            <consortium name="International Citrus Genome Consortium"/>
            <person name="Gmitter F."/>
            <person name="Chen C."/>
            <person name="Farmerie W."/>
            <person name="Harkins T."/>
            <person name="Desany B."/>
            <person name="Mohiuddin M."/>
            <person name="Kodira C."/>
            <person name="Borodovsky M."/>
            <person name="Lomsadze A."/>
            <person name="Burns P."/>
            <person name="Jenkins J."/>
            <person name="Prochnik S."/>
            <person name="Shu S."/>
            <person name="Chapman J."/>
            <person name="Pitluck S."/>
            <person name="Schmutz J."/>
            <person name="Rokhsar D."/>
        </authorList>
    </citation>
    <scope>NUCLEOTIDE SEQUENCE</scope>
</reference>
<dbReference type="SMR" id="A0A067GAJ1"/>
<feature type="repeat" description="PPR" evidence="3">
    <location>
        <begin position="232"/>
        <end position="266"/>
    </location>
</feature>
<proteinExistence type="inferred from homology"/>
<evidence type="ECO:0000313" key="5">
    <source>
        <dbReference type="Proteomes" id="UP000027120"/>
    </source>
</evidence>
<dbReference type="GO" id="GO:0003729">
    <property type="term" value="F:mRNA binding"/>
    <property type="evidence" value="ECO:0000318"/>
    <property type="project" value="GO_Central"/>
</dbReference>
<dbReference type="InterPro" id="IPR051114">
    <property type="entry name" value="Mito_RNA_Proc_CCM1"/>
</dbReference>
<gene>
    <name evidence="4" type="ORF">CISIN_1g042154mg</name>
</gene>
<dbReference type="NCBIfam" id="TIGR00756">
    <property type="entry name" value="PPR"/>
    <property type="match status" value="6"/>
</dbReference>
<evidence type="ECO:0000256" key="3">
    <source>
        <dbReference type="PROSITE-ProRule" id="PRU00708"/>
    </source>
</evidence>
<comment type="similarity">
    <text evidence="1">Belongs to the PPR family. P subfamily.</text>
</comment>
<feature type="repeat" description="PPR" evidence="3">
    <location>
        <begin position="162"/>
        <end position="196"/>
    </location>
</feature>
<accession>A0A067GAJ1</accession>
<dbReference type="Pfam" id="PF13041">
    <property type="entry name" value="PPR_2"/>
    <property type="match status" value="2"/>
</dbReference>
<keyword evidence="2" id="KW-0677">Repeat</keyword>